<organism evidence="1 2">
    <name type="scientific">Lentzea rhizosphaerae</name>
    <dbReference type="NCBI Taxonomy" id="2041025"/>
    <lineage>
        <taxon>Bacteria</taxon>
        <taxon>Bacillati</taxon>
        <taxon>Actinomycetota</taxon>
        <taxon>Actinomycetes</taxon>
        <taxon>Pseudonocardiales</taxon>
        <taxon>Pseudonocardiaceae</taxon>
        <taxon>Lentzea</taxon>
    </lineage>
</organism>
<dbReference type="RefSeq" id="WP_382372046.1">
    <property type="nucleotide sequence ID" value="NZ_JBHRZI010000011.1"/>
</dbReference>
<gene>
    <name evidence="1" type="ORF">ACFOWZ_12540</name>
</gene>
<comment type="caution">
    <text evidence="1">The sequence shown here is derived from an EMBL/GenBank/DDBJ whole genome shotgun (WGS) entry which is preliminary data.</text>
</comment>
<evidence type="ECO:0000313" key="1">
    <source>
        <dbReference type="EMBL" id="MFC3892301.1"/>
    </source>
</evidence>
<sequence>MLAPQIIVAVEKRLRRSHRGRRTVYRREWSIAAGATRIDVAAINGKITGCEVKSARDNFSRLASQVKSYSAVLDTAVAVIEGDRAVSRVESLIPDWWGIWQAIESSRGPILRTIRETSHNPSPDPLAITQLVLRDEAYCILRKHSIHTGLRTATRWRIWNALADGLPLDTLQHEVREAIKARQAW</sequence>
<name>A0ABV8BPN0_9PSEU</name>
<reference evidence="2" key="1">
    <citation type="journal article" date="2019" name="Int. J. Syst. Evol. Microbiol.">
        <title>The Global Catalogue of Microorganisms (GCM) 10K type strain sequencing project: providing services to taxonomists for standard genome sequencing and annotation.</title>
        <authorList>
            <consortium name="The Broad Institute Genomics Platform"/>
            <consortium name="The Broad Institute Genome Sequencing Center for Infectious Disease"/>
            <person name="Wu L."/>
            <person name="Ma J."/>
        </authorList>
    </citation>
    <scope>NUCLEOTIDE SEQUENCE [LARGE SCALE GENOMIC DNA]</scope>
    <source>
        <strain evidence="2">CGMCC 4.7405</strain>
    </source>
</reference>
<proteinExistence type="predicted"/>
<dbReference type="NCBIfam" id="NF033832">
    <property type="entry name" value="sce7726_fam"/>
    <property type="match status" value="1"/>
</dbReference>
<protein>
    <submittedName>
        <fullName evidence="1">Sce7726 family protein</fullName>
    </submittedName>
</protein>
<evidence type="ECO:0000313" key="2">
    <source>
        <dbReference type="Proteomes" id="UP001595690"/>
    </source>
</evidence>
<dbReference type="EMBL" id="JBHRZI010000011">
    <property type="protein sequence ID" value="MFC3892301.1"/>
    <property type="molecule type" value="Genomic_DNA"/>
</dbReference>
<accession>A0ABV8BPN0</accession>
<keyword evidence="2" id="KW-1185">Reference proteome</keyword>
<dbReference type="Proteomes" id="UP001595690">
    <property type="component" value="Unassembled WGS sequence"/>
</dbReference>
<dbReference type="InterPro" id="IPR047729">
    <property type="entry name" value="Sce7726-like"/>
</dbReference>